<dbReference type="Proteomes" id="UP000015102">
    <property type="component" value="Unassembled WGS sequence"/>
</dbReference>
<dbReference type="GO" id="GO:0006646">
    <property type="term" value="P:phosphatidylethanolamine biosynthetic process"/>
    <property type="evidence" value="ECO:0007669"/>
    <property type="project" value="TreeGrafter"/>
</dbReference>
<dbReference type="GO" id="GO:0005737">
    <property type="term" value="C:cytoplasm"/>
    <property type="evidence" value="ECO:0007669"/>
    <property type="project" value="TreeGrafter"/>
</dbReference>
<dbReference type="InterPro" id="IPR011009">
    <property type="entry name" value="Kinase-like_dom_sf"/>
</dbReference>
<dbReference type="OMA" id="CAVICRY"/>
<protein>
    <submittedName>
        <fullName evidence="4">Uncharacterized protein</fullName>
    </submittedName>
</protein>
<evidence type="ECO:0000313" key="4">
    <source>
        <dbReference type="EnsemblMetazoa" id="MESCA004027-PA"/>
    </source>
</evidence>
<dbReference type="GO" id="GO:0004305">
    <property type="term" value="F:ethanolamine kinase activity"/>
    <property type="evidence" value="ECO:0007669"/>
    <property type="project" value="TreeGrafter"/>
</dbReference>
<keyword evidence="5" id="KW-1185">Reference proteome</keyword>
<evidence type="ECO:0000256" key="3">
    <source>
        <dbReference type="ARBA" id="ARBA00038211"/>
    </source>
</evidence>
<dbReference type="AlphaFoldDB" id="T1GKK1"/>
<keyword evidence="2" id="KW-1208">Phospholipid metabolism</keyword>
<evidence type="ECO:0000313" key="5">
    <source>
        <dbReference type="Proteomes" id="UP000015102"/>
    </source>
</evidence>
<dbReference type="EnsemblMetazoa" id="MESCA004027-RA">
    <property type="protein sequence ID" value="MESCA004027-PA"/>
    <property type="gene ID" value="MESCA004027"/>
</dbReference>
<dbReference type="GO" id="GO:0004103">
    <property type="term" value="F:choline kinase activity"/>
    <property type="evidence" value="ECO:0007669"/>
    <property type="project" value="TreeGrafter"/>
</dbReference>
<dbReference type="PANTHER" id="PTHR22603:SF93">
    <property type="entry name" value="RE24176P"/>
    <property type="match status" value="1"/>
</dbReference>
<comment type="similarity">
    <text evidence="3">Belongs to the choline/ethanolamine kinase family.</text>
</comment>
<keyword evidence="1" id="KW-0444">Lipid biosynthesis</keyword>
<name>T1GKK1_MEGSC</name>
<evidence type="ECO:0000256" key="2">
    <source>
        <dbReference type="ARBA" id="ARBA00023264"/>
    </source>
</evidence>
<reference evidence="4" key="2">
    <citation type="submission" date="2015-06" db="UniProtKB">
        <authorList>
            <consortium name="EnsemblMetazoa"/>
        </authorList>
    </citation>
    <scope>IDENTIFICATION</scope>
</reference>
<proteinExistence type="inferred from homology"/>
<dbReference type="EMBL" id="CAQQ02137684">
    <property type="status" value="NOT_ANNOTATED_CDS"/>
    <property type="molecule type" value="Genomic_DNA"/>
</dbReference>
<reference evidence="5" key="1">
    <citation type="submission" date="2013-02" db="EMBL/GenBank/DDBJ databases">
        <authorList>
            <person name="Hughes D."/>
        </authorList>
    </citation>
    <scope>NUCLEOTIDE SEQUENCE</scope>
    <source>
        <strain>Durham</strain>
        <strain evidence="5">NC isolate 2 -- Noor lab</strain>
    </source>
</reference>
<dbReference type="SUPFAM" id="SSF56112">
    <property type="entry name" value="Protein kinase-like (PK-like)"/>
    <property type="match status" value="1"/>
</dbReference>
<evidence type="ECO:0000256" key="1">
    <source>
        <dbReference type="ARBA" id="ARBA00023209"/>
    </source>
</evidence>
<dbReference type="STRING" id="36166.T1GKK1"/>
<dbReference type="PANTHER" id="PTHR22603">
    <property type="entry name" value="CHOLINE/ETHANOALAMINE KINASE"/>
    <property type="match status" value="1"/>
</dbReference>
<keyword evidence="1" id="KW-0594">Phospholipid biosynthesis</keyword>
<dbReference type="Gene3D" id="3.30.200.20">
    <property type="entry name" value="Phosphorylase Kinase, domain 1"/>
    <property type="match status" value="1"/>
</dbReference>
<dbReference type="HOGENOM" id="CLU_2243244_0_0_1"/>
<dbReference type="Pfam" id="PF01633">
    <property type="entry name" value="Choline_kinase"/>
    <property type="match status" value="1"/>
</dbReference>
<keyword evidence="1" id="KW-0443">Lipid metabolism</keyword>
<sequence>MRQTCAVICRYYLTGDWKFINSDEIVFKRIMGGLSNYLYYAGLPNKDDQSGEPTELLLRFYGNNHDGEKENIFNELIIFTILSERNLGPKLLGVFPGGRIEEFLH</sequence>
<organism evidence="4 5">
    <name type="scientific">Megaselia scalaris</name>
    <name type="common">Humpbacked fly</name>
    <name type="synonym">Phora scalaris</name>
    <dbReference type="NCBI Taxonomy" id="36166"/>
    <lineage>
        <taxon>Eukaryota</taxon>
        <taxon>Metazoa</taxon>
        <taxon>Ecdysozoa</taxon>
        <taxon>Arthropoda</taxon>
        <taxon>Hexapoda</taxon>
        <taxon>Insecta</taxon>
        <taxon>Pterygota</taxon>
        <taxon>Neoptera</taxon>
        <taxon>Endopterygota</taxon>
        <taxon>Diptera</taxon>
        <taxon>Brachycera</taxon>
        <taxon>Muscomorpha</taxon>
        <taxon>Platypezoidea</taxon>
        <taxon>Phoridae</taxon>
        <taxon>Megaseliini</taxon>
        <taxon>Megaselia</taxon>
    </lineage>
</organism>
<accession>T1GKK1</accession>